<dbReference type="VEuPathDB" id="FungiDB:JI435_304190"/>
<dbReference type="AlphaFoldDB" id="A0A7U2I9E0"/>
<dbReference type="EMBL" id="CP069041">
    <property type="protein sequence ID" value="QRD05615.1"/>
    <property type="molecule type" value="Genomic_DNA"/>
</dbReference>
<keyword evidence="2" id="KW-1185">Reference proteome</keyword>
<reference evidence="2" key="1">
    <citation type="journal article" date="2021" name="BMC Genomics">
        <title>Chromosome-level genome assembly and manually-curated proteome of model necrotroph Parastagonospora nodorum Sn15 reveals a genome-wide trove of candidate effector homologs, and redundancy of virulence-related functions within an accessory chromosome.</title>
        <authorList>
            <person name="Bertazzoni S."/>
            <person name="Jones D.A.B."/>
            <person name="Phan H.T."/>
            <person name="Tan K.-C."/>
            <person name="Hane J.K."/>
        </authorList>
    </citation>
    <scope>NUCLEOTIDE SEQUENCE [LARGE SCALE GENOMIC DNA]</scope>
    <source>
        <strain evidence="2">SN15 / ATCC MYA-4574 / FGSC 10173)</strain>
    </source>
</reference>
<gene>
    <name evidence="1" type="ORF">JI435_304190</name>
</gene>
<organism evidence="1 2">
    <name type="scientific">Phaeosphaeria nodorum (strain SN15 / ATCC MYA-4574 / FGSC 10173)</name>
    <name type="common">Glume blotch fungus</name>
    <name type="synonym">Parastagonospora nodorum</name>
    <dbReference type="NCBI Taxonomy" id="321614"/>
    <lineage>
        <taxon>Eukaryota</taxon>
        <taxon>Fungi</taxon>
        <taxon>Dikarya</taxon>
        <taxon>Ascomycota</taxon>
        <taxon>Pezizomycotina</taxon>
        <taxon>Dothideomycetes</taxon>
        <taxon>Pleosporomycetidae</taxon>
        <taxon>Pleosporales</taxon>
        <taxon>Pleosporineae</taxon>
        <taxon>Phaeosphaeriaceae</taxon>
        <taxon>Parastagonospora</taxon>
    </lineage>
</organism>
<accession>A0A7U2I9E0</accession>
<evidence type="ECO:0000313" key="1">
    <source>
        <dbReference type="EMBL" id="QRD05615.1"/>
    </source>
</evidence>
<protein>
    <submittedName>
        <fullName evidence="1">Uncharacterized protein</fullName>
    </submittedName>
</protein>
<evidence type="ECO:0000313" key="2">
    <source>
        <dbReference type="Proteomes" id="UP000663193"/>
    </source>
</evidence>
<sequence>MPREGLHITMTGDFVNGTCQTMCRKLYESNRNLITLISQQYHQSYISSYPFLQSASCSMCLTLHYEYSCHPLASETVLLPCHSDLDKSDLATLTDDRNPIAVCPRSWVKKITPPKCVSCLMASVQGSGLTA</sequence>
<dbReference type="Proteomes" id="UP000663193">
    <property type="component" value="Chromosome 19"/>
</dbReference>
<proteinExistence type="predicted"/>
<name>A0A7U2I9E0_PHANO</name>